<dbReference type="AlphaFoldDB" id="A0A0F9IFA7"/>
<comment type="caution">
    <text evidence="1">The sequence shown here is derived from an EMBL/GenBank/DDBJ whole genome shotgun (WGS) entry which is preliminary data.</text>
</comment>
<dbReference type="EMBL" id="LAZR01019451">
    <property type="protein sequence ID" value="KKL92480.1"/>
    <property type="molecule type" value="Genomic_DNA"/>
</dbReference>
<reference evidence="1" key="1">
    <citation type="journal article" date="2015" name="Nature">
        <title>Complex archaea that bridge the gap between prokaryotes and eukaryotes.</title>
        <authorList>
            <person name="Spang A."/>
            <person name="Saw J.H."/>
            <person name="Jorgensen S.L."/>
            <person name="Zaremba-Niedzwiedzka K."/>
            <person name="Martijn J."/>
            <person name="Lind A.E."/>
            <person name="van Eijk R."/>
            <person name="Schleper C."/>
            <person name="Guy L."/>
            <person name="Ettema T.J."/>
        </authorList>
    </citation>
    <scope>NUCLEOTIDE SEQUENCE</scope>
</reference>
<evidence type="ECO:0000313" key="1">
    <source>
        <dbReference type="EMBL" id="KKL92480.1"/>
    </source>
</evidence>
<accession>A0A0F9IFA7</accession>
<sequence>MMIRKTTTFAKLLANCPYLQLNFGMSAHIEAAAWLEARLMEKGIQLSEIIQTTVEK</sequence>
<proteinExistence type="predicted"/>
<name>A0A0F9IFA7_9ZZZZ</name>
<organism evidence="1">
    <name type="scientific">marine sediment metagenome</name>
    <dbReference type="NCBI Taxonomy" id="412755"/>
    <lineage>
        <taxon>unclassified sequences</taxon>
        <taxon>metagenomes</taxon>
        <taxon>ecological metagenomes</taxon>
    </lineage>
</organism>
<gene>
    <name evidence="1" type="ORF">LCGC14_1884240</name>
</gene>
<protein>
    <submittedName>
        <fullName evidence="1">Uncharacterized protein</fullName>
    </submittedName>
</protein>